<dbReference type="PANTHER" id="PTHR11358:SF26">
    <property type="entry name" value="GUANIDINO ACID HYDROLASE, MITOCHONDRIAL"/>
    <property type="match status" value="1"/>
</dbReference>
<sequence>MDPGEEPSLTDTTDRAFTGGAYGIGNENWFSGATSLFRRRYARDPAGADVAVMGIPFDQAVTNRPGCRFGPRAIRAASSQLAWPGGPWRWSGDPFAALDVVDTGDLTFDIGDLAAFPATLEARAAEIIATGAKLFCLGGDHFTTYPVLKAHAARHGPLGIVQFDSHSDTWRDNGTRIDHGTMFFQGVEEGVIDPARSVHVGIRSANDETHGVTIIDADAVADHPPSAIAARIREIAGEGPSYLTFDIDVLDPAFAPGTGTPVCGGMSTNTAERILVALAGVPFVGMDIVEVAPAYDVSEVTALAAATMAINMMGLFAVMKGVPDFGTRATGTL</sequence>
<dbReference type="AlphaFoldDB" id="A0A8B2P6I8"/>
<evidence type="ECO:0000256" key="1">
    <source>
        <dbReference type="ARBA" id="ARBA00009227"/>
    </source>
</evidence>
<keyword evidence="3 5" id="KW-0378">Hydrolase</keyword>
<feature type="binding site" evidence="4">
    <location>
        <position position="164"/>
    </location>
    <ligand>
        <name>Mn(2+)</name>
        <dbReference type="ChEBI" id="CHEBI:29035"/>
        <label>1</label>
    </ligand>
</feature>
<dbReference type="PIRSF" id="PIRSF036979">
    <property type="entry name" value="Arginase"/>
    <property type="match status" value="1"/>
</dbReference>
<name>A0A8B2P6I8_9HYPH</name>
<evidence type="ECO:0000256" key="4">
    <source>
        <dbReference type="PIRSR" id="PIRSR036979-1"/>
    </source>
</evidence>
<evidence type="ECO:0000256" key="3">
    <source>
        <dbReference type="ARBA" id="ARBA00022801"/>
    </source>
</evidence>
<dbReference type="PROSITE" id="PS51409">
    <property type="entry name" value="ARGINASE_2"/>
    <property type="match status" value="1"/>
</dbReference>
<accession>A0A8B2P6I8</accession>
<evidence type="ECO:0000313" key="6">
    <source>
        <dbReference type="EMBL" id="RAI04189.1"/>
    </source>
</evidence>
<proteinExistence type="inferred from homology"/>
<dbReference type="InterPro" id="IPR006035">
    <property type="entry name" value="Ureohydrolase"/>
</dbReference>
<comment type="caution">
    <text evidence="6">The sequence shown here is derived from an EMBL/GenBank/DDBJ whole genome shotgun (WGS) entry which is preliminary data.</text>
</comment>
<keyword evidence="4" id="KW-0464">Manganese</keyword>
<feature type="binding site" evidence="4">
    <location>
        <position position="166"/>
    </location>
    <ligand>
        <name>Mn(2+)</name>
        <dbReference type="ChEBI" id="CHEBI:29035"/>
        <label>1</label>
    </ligand>
</feature>
<comment type="cofactor">
    <cofactor evidence="4">
        <name>Mn(2+)</name>
        <dbReference type="ChEBI" id="CHEBI:29035"/>
    </cofactor>
    <text evidence="4">Binds 2 manganese ions per subunit.</text>
</comment>
<dbReference type="InterPro" id="IPR023696">
    <property type="entry name" value="Ureohydrolase_dom_sf"/>
</dbReference>
<feature type="binding site" evidence="4">
    <location>
        <position position="246"/>
    </location>
    <ligand>
        <name>Mn(2+)</name>
        <dbReference type="ChEBI" id="CHEBI:29035"/>
        <label>1</label>
    </ligand>
</feature>
<organism evidence="6 7">
    <name type="scientific">Acuticoccus sediminis</name>
    <dbReference type="NCBI Taxonomy" id="2184697"/>
    <lineage>
        <taxon>Bacteria</taxon>
        <taxon>Pseudomonadati</taxon>
        <taxon>Pseudomonadota</taxon>
        <taxon>Alphaproteobacteria</taxon>
        <taxon>Hyphomicrobiales</taxon>
        <taxon>Amorphaceae</taxon>
        <taxon>Acuticoccus</taxon>
    </lineage>
</organism>
<dbReference type="InterPro" id="IPR020855">
    <property type="entry name" value="Ureohydrolase_Mn_BS"/>
</dbReference>
<dbReference type="PANTHER" id="PTHR11358">
    <property type="entry name" value="ARGINASE/AGMATINASE"/>
    <property type="match status" value="1"/>
</dbReference>
<dbReference type="CDD" id="cd11592">
    <property type="entry name" value="Agmatinase_PAH"/>
    <property type="match status" value="1"/>
</dbReference>
<dbReference type="NCBIfam" id="NF002564">
    <property type="entry name" value="PRK02190.1"/>
    <property type="match status" value="1"/>
</dbReference>
<dbReference type="EMBL" id="QHHQ01000001">
    <property type="protein sequence ID" value="RAI04189.1"/>
    <property type="molecule type" value="Genomic_DNA"/>
</dbReference>
<keyword evidence="2 4" id="KW-0479">Metal-binding</keyword>
<comment type="similarity">
    <text evidence="1">Belongs to the arginase family. Agmatinase subfamily.</text>
</comment>
<dbReference type="Gene3D" id="3.40.800.10">
    <property type="entry name" value="Ureohydrolase domain"/>
    <property type="match status" value="1"/>
</dbReference>
<reference evidence="6 7" key="1">
    <citation type="submission" date="2018-05" db="EMBL/GenBank/DDBJ databases">
        <title>Acuticoccus sediminis sp. nov., isolated from deep-sea sediment of Indian Ocean.</title>
        <authorList>
            <person name="Liu X."/>
            <person name="Lai Q."/>
            <person name="Du Y."/>
            <person name="Sun F."/>
            <person name="Zhang X."/>
            <person name="Wang S."/>
            <person name="Shao Z."/>
        </authorList>
    </citation>
    <scope>NUCLEOTIDE SEQUENCE [LARGE SCALE GENOMIC DNA]</scope>
    <source>
        <strain evidence="6 7">PTG4-2</strain>
    </source>
</reference>
<dbReference type="Pfam" id="PF00491">
    <property type="entry name" value="Arginase"/>
    <property type="match status" value="1"/>
</dbReference>
<feature type="binding site" evidence="4">
    <location>
        <position position="141"/>
    </location>
    <ligand>
        <name>Mn(2+)</name>
        <dbReference type="ChEBI" id="CHEBI:29035"/>
        <label>1</label>
    </ligand>
</feature>
<evidence type="ECO:0000313" key="7">
    <source>
        <dbReference type="Proteomes" id="UP000249590"/>
    </source>
</evidence>
<evidence type="ECO:0000256" key="5">
    <source>
        <dbReference type="RuleBase" id="RU003684"/>
    </source>
</evidence>
<keyword evidence="7" id="KW-1185">Reference proteome</keyword>
<dbReference type="PROSITE" id="PS01053">
    <property type="entry name" value="ARGINASE_1"/>
    <property type="match status" value="1"/>
</dbReference>
<dbReference type="GO" id="GO:0046872">
    <property type="term" value="F:metal ion binding"/>
    <property type="evidence" value="ECO:0007669"/>
    <property type="project" value="UniProtKB-KW"/>
</dbReference>
<dbReference type="SUPFAM" id="SSF52768">
    <property type="entry name" value="Arginase/deacetylase"/>
    <property type="match status" value="1"/>
</dbReference>
<dbReference type="Proteomes" id="UP000249590">
    <property type="component" value="Unassembled WGS sequence"/>
</dbReference>
<gene>
    <name evidence="6" type="primary">speB</name>
    <name evidence="6" type="ORF">DLJ53_07010</name>
</gene>
<protein>
    <submittedName>
        <fullName evidence="6">Agmatinase</fullName>
    </submittedName>
</protein>
<dbReference type="NCBIfam" id="TIGR01230">
    <property type="entry name" value="agmatinase"/>
    <property type="match status" value="1"/>
</dbReference>
<dbReference type="GO" id="GO:0033389">
    <property type="term" value="P:putrescine biosynthetic process from arginine, via agmatine"/>
    <property type="evidence" value="ECO:0007669"/>
    <property type="project" value="TreeGrafter"/>
</dbReference>
<feature type="binding site" evidence="4">
    <location>
        <position position="168"/>
    </location>
    <ligand>
        <name>Mn(2+)</name>
        <dbReference type="ChEBI" id="CHEBI:29035"/>
        <label>1</label>
    </ligand>
</feature>
<evidence type="ECO:0000256" key="2">
    <source>
        <dbReference type="ARBA" id="ARBA00022723"/>
    </source>
</evidence>
<dbReference type="InterPro" id="IPR005925">
    <property type="entry name" value="Agmatinase-rel"/>
</dbReference>
<feature type="binding site" evidence="4">
    <location>
        <position position="248"/>
    </location>
    <ligand>
        <name>Mn(2+)</name>
        <dbReference type="ChEBI" id="CHEBI:29035"/>
        <label>1</label>
    </ligand>
</feature>
<dbReference type="GO" id="GO:0008783">
    <property type="term" value="F:agmatinase activity"/>
    <property type="evidence" value="ECO:0007669"/>
    <property type="project" value="TreeGrafter"/>
</dbReference>